<comment type="caution">
    <text evidence="1">The sequence shown here is derived from an EMBL/GenBank/DDBJ whole genome shotgun (WGS) entry which is preliminary data.</text>
</comment>
<proteinExistence type="predicted"/>
<sequence>MPRLLRAIRFDASDSHVFPVAAGENEWAIPGSFVFSLCRYGDLAEIAGKERQAFVSGFLALGSFGFSTVVSVADATEDDVVSCERLLAAHLLDQFGAPGEEAALAAAREEVAFGRELAEGAALNTLLALKREIGDDGLIKERFHIVTPPGEKPHALVWDVVEEP</sequence>
<dbReference type="RefSeq" id="WP_213214642.1">
    <property type="nucleotide sequence ID" value="NZ_QTKU01000001.1"/>
</dbReference>
<protein>
    <submittedName>
        <fullName evidence="1">Uncharacterized protein</fullName>
    </submittedName>
</protein>
<dbReference type="InterPro" id="IPR045442">
    <property type="entry name" value="DUF6505"/>
</dbReference>
<dbReference type="AlphaFoldDB" id="A0A944CAH9"/>
<name>A0A944CAH9_9HYPH</name>
<accession>A0A944CAH9</accession>
<dbReference type="EMBL" id="QTKU01000001">
    <property type="protein sequence ID" value="MBS8258912.1"/>
    <property type="molecule type" value="Genomic_DNA"/>
</dbReference>
<dbReference type="Proteomes" id="UP000705379">
    <property type="component" value="Unassembled WGS sequence"/>
</dbReference>
<dbReference type="Pfam" id="PF20115">
    <property type="entry name" value="DUF6505"/>
    <property type="match status" value="1"/>
</dbReference>
<reference evidence="1" key="2">
    <citation type="journal article" date="2021" name="Microorganisms">
        <title>Bacterial Dimethylsulfoniopropionate Biosynthesis in the East China Sea.</title>
        <authorList>
            <person name="Liu J."/>
            <person name="Zhang Y."/>
            <person name="Liu J."/>
            <person name="Zhong H."/>
            <person name="Williams B.T."/>
            <person name="Zheng Y."/>
            <person name="Curson A.R.J."/>
            <person name="Sun C."/>
            <person name="Sun H."/>
            <person name="Song D."/>
            <person name="Wagner Mackenzie B."/>
            <person name="Bermejo Martinez A."/>
            <person name="Todd J.D."/>
            <person name="Zhang X.H."/>
        </authorList>
    </citation>
    <scope>NUCLEOTIDE SEQUENCE</scope>
    <source>
        <strain evidence="1">AESS21</strain>
    </source>
</reference>
<evidence type="ECO:0000313" key="1">
    <source>
        <dbReference type="EMBL" id="MBS8258912.1"/>
    </source>
</evidence>
<gene>
    <name evidence="1" type="ORF">DYI23_01665</name>
</gene>
<evidence type="ECO:0000313" key="2">
    <source>
        <dbReference type="Proteomes" id="UP000705379"/>
    </source>
</evidence>
<organism evidence="1 2">
    <name type="scientific">Roseibium polysiphoniae</name>
    <dbReference type="NCBI Taxonomy" id="2571221"/>
    <lineage>
        <taxon>Bacteria</taxon>
        <taxon>Pseudomonadati</taxon>
        <taxon>Pseudomonadota</taxon>
        <taxon>Alphaproteobacteria</taxon>
        <taxon>Hyphomicrobiales</taxon>
        <taxon>Stappiaceae</taxon>
        <taxon>Roseibium</taxon>
    </lineage>
</organism>
<reference evidence="1" key="1">
    <citation type="submission" date="2018-08" db="EMBL/GenBank/DDBJ databases">
        <authorList>
            <person name="Jin W."/>
            <person name="Wang H."/>
            <person name="Yang Y."/>
            <person name="Li M."/>
            <person name="Liu J."/>
        </authorList>
    </citation>
    <scope>NUCLEOTIDE SEQUENCE</scope>
    <source>
        <strain evidence="1">AESS21</strain>
    </source>
</reference>